<dbReference type="EMBL" id="JAERKB010000001">
    <property type="protein sequence ID" value="MBS0967674.1"/>
    <property type="molecule type" value="Genomic_DNA"/>
</dbReference>
<sequence>MAWYTTGTIAVSGTTVTGTGTNWTDNKQGIGPGQALLIPGAGTVKMYEIKSVDSATKLTLMSSAGTLAAGQAYAIMSFYTNSVPDFARRLAAQLSYYQGQMDGWQQLLTSTGTVTLTAPDGTSVAISSMSKLMADSVAAFKAYGLGVKNADSPAYSSPPISGTNVSETRFINATAAATQADTHKPIENDLFGGVHVQRELRPAQFGVSGRGASASFWYRGYTGASSDLSEWQKVYSQNNKPALTDLAGTLPVANGGTGQTSLPPLLSALGFSYYSPSALQMAIRIPYNGGSILIQTASVVVTTNVSAQTTISYPLTFTKLFNVMAMNGDNSGQANGDGMVSIINFSGSRLSSFDIDVQNRRSVPVRIHFIAIGA</sequence>
<gene>
    <name evidence="1" type="ORF">JK232_02090</name>
</gene>
<reference evidence="1 2" key="1">
    <citation type="submission" date="2020-12" db="EMBL/GenBank/DDBJ databases">
        <authorList>
            <person name="Mcmullen J.G."/>
        </authorList>
    </citation>
    <scope>NUCLEOTIDE SEQUENCE [LARGE SCALE GENOMIC DNA]</scope>
    <source>
        <strain evidence="1 2">JGM97</strain>
    </source>
</reference>
<dbReference type="RefSeq" id="WP_101854381.1">
    <property type="nucleotide sequence ID" value="NZ_JAERKB010000001.1"/>
</dbReference>
<dbReference type="Proteomes" id="UP000680634">
    <property type="component" value="Unassembled WGS sequence"/>
</dbReference>
<organism evidence="1 2">
    <name type="scientific">Nissabacter archeti</name>
    <dbReference type="NCBI Taxonomy" id="1917880"/>
    <lineage>
        <taxon>Bacteria</taxon>
        <taxon>Pseudomonadati</taxon>
        <taxon>Pseudomonadota</taxon>
        <taxon>Gammaproteobacteria</taxon>
        <taxon>Enterobacterales</taxon>
        <taxon>Yersiniaceae</taxon>
        <taxon>Nissabacter</taxon>
    </lineage>
</organism>
<proteinExistence type="predicted"/>
<reference evidence="2" key="2">
    <citation type="submission" date="2023-07" db="EMBL/GenBank/DDBJ databases">
        <title>Genome-inferred correspondence between phylogeny and metabolic traits in the wild Drosophila gut microbiome.</title>
        <authorList>
            <person name="Bueno E."/>
            <person name="Blow F."/>
            <person name="Douglas A.E."/>
        </authorList>
    </citation>
    <scope>NUCLEOTIDE SEQUENCE [LARGE SCALE GENOMIC DNA]</scope>
    <source>
        <strain evidence="2">JGM97</strain>
    </source>
</reference>
<accession>A0ABS5JCJ0</accession>
<evidence type="ECO:0008006" key="3">
    <source>
        <dbReference type="Google" id="ProtNLM"/>
    </source>
</evidence>
<comment type="caution">
    <text evidence="1">The sequence shown here is derived from an EMBL/GenBank/DDBJ whole genome shotgun (WGS) entry which is preliminary data.</text>
</comment>
<evidence type="ECO:0000313" key="2">
    <source>
        <dbReference type="Proteomes" id="UP000680634"/>
    </source>
</evidence>
<keyword evidence="2" id="KW-1185">Reference proteome</keyword>
<name>A0ABS5JCJ0_9GAMM</name>
<protein>
    <recommendedName>
        <fullName evidence="3">Phage tail protein</fullName>
    </recommendedName>
</protein>
<evidence type="ECO:0000313" key="1">
    <source>
        <dbReference type="EMBL" id="MBS0967674.1"/>
    </source>
</evidence>